<dbReference type="InterPro" id="IPR016024">
    <property type="entry name" value="ARM-type_fold"/>
</dbReference>
<keyword evidence="3" id="KW-0007">Acetylation</keyword>
<reference evidence="7" key="1">
    <citation type="submission" date="2025-08" db="UniProtKB">
        <authorList>
            <consortium name="Ensembl"/>
        </authorList>
    </citation>
    <scope>IDENTIFICATION</scope>
</reference>
<dbReference type="Gene3D" id="1.25.10.10">
    <property type="entry name" value="Leucine-rich Repeat Variant"/>
    <property type="match status" value="1"/>
</dbReference>
<evidence type="ECO:0000256" key="4">
    <source>
        <dbReference type="ARBA" id="ARBA00023186"/>
    </source>
</evidence>
<protein>
    <recommendedName>
        <fullName evidence="2">26S proteasome non-ATPase regulatory subunit 5</fullName>
    </recommendedName>
</protein>
<dbReference type="AlphaFoldDB" id="A0A671PCQ4"/>
<dbReference type="PANTHER" id="PTHR13554">
    <property type="entry name" value="26S PROTEASOME NON-ATPASE REGULATORY SUBUNIT 5-RELATED"/>
    <property type="match status" value="1"/>
</dbReference>
<keyword evidence="8" id="KW-1185">Reference proteome</keyword>
<evidence type="ECO:0000256" key="1">
    <source>
        <dbReference type="ARBA" id="ARBA00006823"/>
    </source>
</evidence>
<comment type="function">
    <text evidence="5">Acts as a chaperone during the assembly of the 26S proteasome, specifically of the base subcomplex of the PA700/19S regulatory complex (RC). In the initial step of the base subcomplex assembly is part of an intermediate PSMD5:PSMC2:PSMC1:PSMD2 module which probably assembles with a PSMD10:PSMC4:PSMC5:PAAF1 module followed by dissociation of PSMD5.</text>
</comment>
<dbReference type="SUPFAM" id="SSF48371">
    <property type="entry name" value="ARM repeat"/>
    <property type="match status" value="1"/>
</dbReference>
<evidence type="ECO:0000256" key="3">
    <source>
        <dbReference type="ARBA" id="ARBA00022990"/>
    </source>
</evidence>
<dbReference type="InterPro" id="IPR011989">
    <property type="entry name" value="ARM-like"/>
</dbReference>
<evidence type="ECO:0000313" key="8">
    <source>
        <dbReference type="Proteomes" id="UP000472260"/>
    </source>
</evidence>
<dbReference type="GO" id="GO:0005829">
    <property type="term" value="C:cytosol"/>
    <property type="evidence" value="ECO:0007669"/>
    <property type="project" value="TreeGrafter"/>
</dbReference>
<comment type="similarity">
    <text evidence="1">Belongs to the proteasome subunit S5B/HSM3 family.</text>
</comment>
<accession>A0A671PCQ4</accession>
<dbReference type="InterPro" id="IPR019538">
    <property type="entry name" value="PSMD5"/>
</dbReference>
<evidence type="ECO:0000256" key="6">
    <source>
        <dbReference type="ARBA" id="ARBA00064552"/>
    </source>
</evidence>
<dbReference type="Ensembl" id="ENSSANT00000060245.1">
    <property type="protein sequence ID" value="ENSSANP00000056608.1"/>
    <property type="gene ID" value="ENSSANG00000028314.1"/>
</dbReference>
<dbReference type="Proteomes" id="UP000472260">
    <property type="component" value="Unassembled WGS sequence"/>
</dbReference>
<name>A0A671PCQ4_9TELE</name>
<dbReference type="Pfam" id="PF10508">
    <property type="entry name" value="Proteasom_PSMB"/>
    <property type="match status" value="1"/>
</dbReference>
<dbReference type="FunFam" id="1.25.10.10:FF:000208">
    <property type="entry name" value="26S proteasome non-ATPase regulatory subunit 5"/>
    <property type="match status" value="1"/>
</dbReference>
<evidence type="ECO:0000256" key="5">
    <source>
        <dbReference type="ARBA" id="ARBA00055861"/>
    </source>
</evidence>
<sequence>MAAPIESLLNEICESEDPIEELKSLRTAVLATPVSGLRQAVSGARLEIIFGLLNTNDKEQIEVCVEILSRVLQALEPIQLAQNYKTALQSGLNHPNDSVKVLTLTQAIAALSKLSNTKAGLDVLFHSDLLNKMKDVMLTSDIIRYRVYELIVEVSTVSPVSLDYCANSGLISQMLEELTGDDVLVRATAIEMVTNLAQSQHGRQYLAQQGIMDKISNMINAAESDPFSSLYLPGLVKFFGSLAIMDSPQQVCEKYPVFLEVVFSMAMNLDPTLTPVALDTLGVLGNTVEGKQVLQKTGEKFTSVLKRISKVAADGATELRVRCLEALAQLLTLPVEQQTDDLLLLTESWFNCLSSQPMLMIRNISTQPFPELHCSVLRIFTAVGCQPWAQQLMMDTPGFVEWVMDRSVGTGKEAKDCKFELVGVLLSSSSAQEIFGAHNYLKLKTYLNEGPYYINAVSSVITEGAD</sequence>
<evidence type="ECO:0000256" key="2">
    <source>
        <dbReference type="ARBA" id="ARBA00014933"/>
    </source>
</evidence>
<keyword evidence="4" id="KW-0143">Chaperone</keyword>
<proteinExistence type="inferred from homology"/>
<evidence type="ECO:0000313" key="7">
    <source>
        <dbReference type="Ensembl" id="ENSSANP00000056608.1"/>
    </source>
</evidence>
<dbReference type="GO" id="GO:0043248">
    <property type="term" value="P:proteasome assembly"/>
    <property type="evidence" value="ECO:0007669"/>
    <property type="project" value="InterPro"/>
</dbReference>
<organism evidence="7 8">
    <name type="scientific">Sinocyclocheilus anshuiensis</name>
    <dbReference type="NCBI Taxonomy" id="1608454"/>
    <lineage>
        <taxon>Eukaryota</taxon>
        <taxon>Metazoa</taxon>
        <taxon>Chordata</taxon>
        <taxon>Craniata</taxon>
        <taxon>Vertebrata</taxon>
        <taxon>Euteleostomi</taxon>
        <taxon>Actinopterygii</taxon>
        <taxon>Neopterygii</taxon>
        <taxon>Teleostei</taxon>
        <taxon>Ostariophysi</taxon>
        <taxon>Cypriniformes</taxon>
        <taxon>Cyprinidae</taxon>
        <taxon>Cyprininae</taxon>
        <taxon>Sinocyclocheilus</taxon>
    </lineage>
</organism>
<reference evidence="7" key="2">
    <citation type="submission" date="2025-09" db="UniProtKB">
        <authorList>
            <consortium name="Ensembl"/>
        </authorList>
    </citation>
    <scope>IDENTIFICATION</scope>
</reference>
<comment type="subunit">
    <text evidence="6">Interacts with PSMC1, PSMC2, PSMD1 and PSMD6. Part of transient complex containing PSMD5, PSMC2, PSMC1 and PSMD2 formed during the assembly of the 26S proteasome.</text>
</comment>
<gene>
    <name evidence="7" type="primary">LOC107675718</name>
</gene>
<dbReference type="PANTHER" id="PTHR13554:SF10">
    <property type="entry name" value="26S PROTEASOME NON-ATPASE REGULATORY SUBUNIT 5"/>
    <property type="match status" value="1"/>
</dbReference>